<dbReference type="EMBL" id="LJYG01000055">
    <property type="protein sequence ID" value="KRQ13294.1"/>
    <property type="molecule type" value="Genomic_DNA"/>
</dbReference>
<accession>A0A0R3DYU8</accession>
<dbReference type="AlphaFoldDB" id="A0A0R3DYU8"/>
<reference evidence="3 4" key="1">
    <citation type="submission" date="2015-09" db="EMBL/GenBank/DDBJ databases">
        <title>Draft Genome Sequence of Bradyrhizobium manausense Strain BR 3351T, a Novel Symbiotic Nitrogen-Fixing Alphaproteobacterium Isolated from Brazilian Amazon Rain Forest.</title>
        <authorList>
            <person name="De Araujo J.L."/>
            <person name="Zilli J.E."/>
        </authorList>
    </citation>
    <scope>NUCLEOTIDE SEQUENCE [LARGE SCALE GENOMIC DNA]</scope>
    <source>
        <strain evidence="3 4">BR3351</strain>
    </source>
</reference>
<evidence type="ECO:0000256" key="2">
    <source>
        <dbReference type="SAM" id="SignalP"/>
    </source>
</evidence>
<feature type="region of interest" description="Disordered" evidence="1">
    <location>
        <begin position="42"/>
        <end position="71"/>
    </location>
</feature>
<dbReference type="RefSeq" id="WP_057747484.1">
    <property type="nucleotide sequence ID" value="NZ_LJYG01000055.1"/>
</dbReference>
<proteinExistence type="predicted"/>
<evidence type="ECO:0000313" key="3">
    <source>
        <dbReference type="EMBL" id="KRQ13294.1"/>
    </source>
</evidence>
<organism evidence="3 4">
    <name type="scientific">Bradyrhizobium manausense</name>
    <dbReference type="NCBI Taxonomy" id="989370"/>
    <lineage>
        <taxon>Bacteria</taxon>
        <taxon>Pseudomonadati</taxon>
        <taxon>Pseudomonadota</taxon>
        <taxon>Alphaproteobacteria</taxon>
        <taxon>Hyphomicrobiales</taxon>
        <taxon>Nitrobacteraceae</taxon>
        <taxon>Bradyrhizobium</taxon>
    </lineage>
</organism>
<gene>
    <name evidence="3" type="ORF">AOQ71_15230</name>
</gene>
<protein>
    <submittedName>
        <fullName evidence="3">Uncharacterized protein</fullName>
    </submittedName>
</protein>
<feature type="chain" id="PRO_5006435890" evidence="2">
    <location>
        <begin position="24"/>
        <end position="71"/>
    </location>
</feature>
<keyword evidence="2" id="KW-0732">Signal</keyword>
<feature type="compositionally biased region" description="Basic residues" evidence="1">
    <location>
        <begin position="61"/>
        <end position="71"/>
    </location>
</feature>
<name>A0A0R3DYU8_9BRAD</name>
<comment type="caution">
    <text evidence="3">The sequence shown here is derived from an EMBL/GenBank/DDBJ whole genome shotgun (WGS) entry which is preliminary data.</text>
</comment>
<dbReference type="OrthoDB" id="8246112at2"/>
<dbReference type="Proteomes" id="UP000051936">
    <property type="component" value="Unassembled WGS sequence"/>
</dbReference>
<sequence length="71" mass="7742">MRHCLRIGLALTALCEASTLAYARPPTVMNSPGYDARLQESRKALNGSTTTPELATPPVSKPKRSKKIHTH</sequence>
<keyword evidence="4" id="KW-1185">Reference proteome</keyword>
<evidence type="ECO:0000313" key="4">
    <source>
        <dbReference type="Proteomes" id="UP000051936"/>
    </source>
</evidence>
<dbReference type="STRING" id="989370.AOQ71_15230"/>
<evidence type="ECO:0000256" key="1">
    <source>
        <dbReference type="SAM" id="MobiDB-lite"/>
    </source>
</evidence>
<feature type="signal peptide" evidence="2">
    <location>
        <begin position="1"/>
        <end position="23"/>
    </location>
</feature>